<dbReference type="Proteomes" id="UP000663836">
    <property type="component" value="Unassembled WGS sequence"/>
</dbReference>
<feature type="non-terminal residue" evidence="2">
    <location>
        <position position="1"/>
    </location>
</feature>
<dbReference type="AlphaFoldDB" id="A0A820LD27"/>
<reference evidence="2" key="1">
    <citation type="submission" date="2021-02" db="EMBL/GenBank/DDBJ databases">
        <authorList>
            <person name="Nowell W R."/>
        </authorList>
    </citation>
    <scope>NUCLEOTIDE SEQUENCE</scope>
</reference>
<evidence type="ECO:0000256" key="1">
    <source>
        <dbReference type="SAM" id="Phobius"/>
    </source>
</evidence>
<evidence type="ECO:0000313" key="3">
    <source>
        <dbReference type="Proteomes" id="UP000663836"/>
    </source>
</evidence>
<gene>
    <name evidence="2" type="ORF">JBS370_LOCUS41958</name>
</gene>
<proteinExistence type="predicted"/>
<name>A0A820LD27_9BILA</name>
<dbReference type="EMBL" id="CAJOBD010051190">
    <property type="protein sequence ID" value="CAF4351992.1"/>
    <property type="molecule type" value="Genomic_DNA"/>
</dbReference>
<sequence>FLWHNDLDLLFDWSSLPTISITKRFVLSNQNFSSPSFSIDSYTRLSLINFLFASFVCILREPYVFWSISKIFSILYSFAIALNVLQWCL</sequence>
<keyword evidence="1" id="KW-0472">Membrane</keyword>
<evidence type="ECO:0000313" key="2">
    <source>
        <dbReference type="EMBL" id="CAF4351992.1"/>
    </source>
</evidence>
<protein>
    <submittedName>
        <fullName evidence="2">Uncharacterized protein</fullName>
    </submittedName>
</protein>
<keyword evidence="1" id="KW-1133">Transmembrane helix</keyword>
<accession>A0A820LD27</accession>
<keyword evidence="1" id="KW-0812">Transmembrane</keyword>
<organism evidence="2 3">
    <name type="scientific">Rotaria sordida</name>
    <dbReference type="NCBI Taxonomy" id="392033"/>
    <lineage>
        <taxon>Eukaryota</taxon>
        <taxon>Metazoa</taxon>
        <taxon>Spiralia</taxon>
        <taxon>Gnathifera</taxon>
        <taxon>Rotifera</taxon>
        <taxon>Eurotatoria</taxon>
        <taxon>Bdelloidea</taxon>
        <taxon>Philodinida</taxon>
        <taxon>Philodinidae</taxon>
        <taxon>Rotaria</taxon>
    </lineage>
</organism>
<comment type="caution">
    <text evidence="2">The sequence shown here is derived from an EMBL/GenBank/DDBJ whole genome shotgun (WGS) entry which is preliminary data.</text>
</comment>
<feature type="transmembrane region" description="Helical" evidence="1">
    <location>
        <begin position="71"/>
        <end position="87"/>
    </location>
</feature>
<feature type="non-terminal residue" evidence="2">
    <location>
        <position position="89"/>
    </location>
</feature>